<feature type="compositionally biased region" description="Polar residues" evidence="4">
    <location>
        <begin position="127"/>
        <end position="138"/>
    </location>
</feature>
<dbReference type="PANTHER" id="PTHR48027">
    <property type="entry name" value="HETEROGENEOUS NUCLEAR RIBONUCLEOPROTEIN 87F-RELATED"/>
    <property type="match status" value="1"/>
</dbReference>
<dbReference type="Gene3D" id="3.30.70.330">
    <property type="match status" value="1"/>
</dbReference>
<evidence type="ECO:0000259" key="5">
    <source>
        <dbReference type="PROSITE" id="PS50102"/>
    </source>
</evidence>
<dbReference type="InterPro" id="IPR035979">
    <property type="entry name" value="RBD_domain_sf"/>
</dbReference>
<dbReference type="SMART" id="SM00360">
    <property type="entry name" value="RRM"/>
    <property type="match status" value="1"/>
</dbReference>
<keyword evidence="1" id="KW-0677">Repeat</keyword>
<reference evidence="6" key="1">
    <citation type="submission" date="2022-07" db="EMBL/GenBank/DDBJ databases">
        <title>Phylogenomic reconstructions and comparative analyses of Kickxellomycotina fungi.</title>
        <authorList>
            <person name="Reynolds N.K."/>
            <person name="Stajich J.E."/>
            <person name="Barry K."/>
            <person name="Grigoriev I.V."/>
            <person name="Crous P."/>
            <person name="Smith M.E."/>
        </authorList>
    </citation>
    <scope>NUCLEOTIDE SEQUENCE</scope>
    <source>
        <strain evidence="6">RSA 1196</strain>
    </source>
</reference>
<dbReference type="PROSITE" id="PS50102">
    <property type="entry name" value="RRM"/>
    <property type="match status" value="1"/>
</dbReference>
<dbReference type="OrthoDB" id="439808at2759"/>
<keyword evidence="2 3" id="KW-0694">RNA-binding</keyword>
<dbReference type="InterPro" id="IPR000504">
    <property type="entry name" value="RRM_dom"/>
</dbReference>
<dbReference type="GO" id="GO:0005737">
    <property type="term" value="C:cytoplasm"/>
    <property type="evidence" value="ECO:0007669"/>
    <property type="project" value="UniProtKB-ARBA"/>
</dbReference>
<evidence type="ECO:0000313" key="7">
    <source>
        <dbReference type="Proteomes" id="UP001150925"/>
    </source>
</evidence>
<dbReference type="GO" id="GO:0009967">
    <property type="term" value="P:positive regulation of signal transduction"/>
    <property type="evidence" value="ECO:0007669"/>
    <property type="project" value="UniProtKB-ARBA"/>
</dbReference>
<evidence type="ECO:0000256" key="3">
    <source>
        <dbReference type="PROSITE-ProRule" id="PRU00176"/>
    </source>
</evidence>
<dbReference type="Proteomes" id="UP001150925">
    <property type="component" value="Unassembled WGS sequence"/>
</dbReference>
<dbReference type="InterPro" id="IPR052462">
    <property type="entry name" value="SLIRP/GR-RBP-like"/>
</dbReference>
<proteinExistence type="predicted"/>
<dbReference type="GO" id="GO:0010629">
    <property type="term" value="P:negative regulation of gene expression"/>
    <property type="evidence" value="ECO:0007669"/>
    <property type="project" value="UniProtKB-ARBA"/>
</dbReference>
<sequence length="138" mass="15328">MSKLFVGSLPWATSEEDLAQLFGQFGPVVHATIIRDYQTGRSRGYGFVQFDNDASAQQAQQQLNGYELQGRTIKVDFATERAPRADGGNFNNRRGGFGGPRRGGYNNQYSQRGGYYEQGGNPDDANNWRSNPQQPQGE</sequence>
<protein>
    <recommendedName>
        <fullName evidence="5">RRM domain-containing protein</fullName>
    </recommendedName>
</protein>
<evidence type="ECO:0000256" key="4">
    <source>
        <dbReference type="SAM" id="MobiDB-lite"/>
    </source>
</evidence>
<evidence type="ECO:0000313" key="6">
    <source>
        <dbReference type="EMBL" id="KAJ1968730.1"/>
    </source>
</evidence>
<name>A0A9W8E5D6_9FUNG</name>
<evidence type="ECO:0000256" key="2">
    <source>
        <dbReference type="ARBA" id="ARBA00022884"/>
    </source>
</evidence>
<dbReference type="Pfam" id="PF00076">
    <property type="entry name" value="RRM_1"/>
    <property type="match status" value="1"/>
</dbReference>
<keyword evidence="7" id="KW-1185">Reference proteome</keyword>
<organism evidence="6 7">
    <name type="scientific">Dispira parvispora</name>
    <dbReference type="NCBI Taxonomy" id="1520584"/>
    <lineage>
        <taxon>Eukaryota</taxon>
        <taxon>Fungi</taxon>
        <taxon>Fungi incertae sedis</taxon>
        <taxon>Zoopagomycota</taxon>
        <taxon>Kickxellomycotina</taxon>
        <taxon>Dimargaritomycetes</taxon>
        <taxon>Dimargaritales</taxon>
        <taxon>Dimargaritaceae</taxon>
        <taxon>Dispira</taxon>
    </lineage>
</organism>
<dbReference type="InterPro" id="IPR012677">
    <property type="entry name" value="Nucleotide-bd_a/b_plait_sf"/>
</dbReference>
<dbReference type="FunFam" id="3.30.70.330:FF:000383">
    <property type="entry name" value="Sex lethal, isoform D"/>
    <property type="match status" value="1"/>
</dbReference>
<dbReference type="EMBL" id="JANBPY010000143">
    <property type="protein sequence ID" value="KAJ1968730.1"/>
    <property type="molecule type" value="Genomic_DNA"/>
</dbReference>
<feature type="region of interest" description="Disordered" evidence="4">
    <location>
        <begin position="80"/>
        <end position="138"/>
    </location>
</feature>
<accession>A0A9W8E5D6</accession>
<dbReference type="GO" id="GO:0003729">
    <property type="term" value="F:mRNA binding"/>
    <property type="evidence" value="ECO:0007669"/>
    <property type="project" value="UniProtKB-ARBA"/>
</dbReference>
<gene>
    <name evidence="6" type="ORF">IWQ62_001066</name>
</gene>
<dbReference type="AlphaFoldDB" id="A0A9W8E5D6"/>
<comment type="caution">
    <text evidence="6">The sequence shown here is derived from an EMBL/GenBank/DDBJ whole genome shotgun (WGS) entry which is preliminary data.</text>
</comment>
<feature type="domain" description="RRM" evidence="5">
    <location>
        <begin position="2"/>
        <end position="80"/>
    </location>
</feature>
<dbReference type="SUPFAM" id="SSF54928">
    <property type="entry name" value="RNA-binding domain, RBD"/>
    <property type="match status" value="1"/>
</dbReference>
<evidence type="ECO:0000256" key="1">
    <source>
        <dbReference type="ARBA" id="ARBA00022737"/>
    </source>
</evidence>